<accession>A0A0W0EVY1</accession>
<dbReference type="AlphaFoldDB" id="A0A0W0EVY1"/>
<evidence type="ECO:0000256" key="1">
    <source>
        <dbReference type="SAM" id="SignalP"/>
    </source>
</evidence>
<name>A0A0W0EVY1_MONRR</name>
<proteinExistence type="predicted"/>
<sequence>MHSTLLFFIATIVATFHGAQAVCNPPDDTAPQCETTDGSPLIDDCTVTIGQLGTDSRCLNTNQFGSMYTTVTRHGTCKIDACAIGATYGLSEGVDCSGYLSNILDHCGNNGQVGGQIKPKLRNQPYEFDADYRLQFSHN</sequence>
<reference evidence="2 3" key="1">
    <citation type="submission" date="2015-12" db="EMBL/GenBank/DDBJ databases">
        <title>Draft genome sequence of Moniliophthora roreri, the causal agent of frosty pod rot of cacao.</title>
        <authorList>
            <person name="Aime M.C."/>
            <person name="Diaz-Valderrama J.R."/>
            <person name="Kijpornyongpan T."/>
            <person name="Phillips-Mora W."/>
        </authorList>
    </citation>
    <scope>NUCLEOTIDE SEQUENCE [LARGE SCALE GENOMIC DNA]</scope>
    <source>
        <strain evidence="2 3">MCA 2952</strain>
    </source>
</reference>
<feature type="signal peptide" evidence="1">
    <location>
        <begin position="1"/>
        <end position="21"/>
    </location>
</feature>
<evidence type="ECO:0008006" key="4">
    <source>
        <dbReference type="Google" id="ProtNLM"/>
    </source>
</evidence>
<organism evidence="2 3">
    <name type="scientific">Moniliophthora roreri</name>
    <name type="common">Frosty pod rot fungus</name>
    <name type="synonym">Monilia roreri</name>
    <dbReference type="NCBI Taxonomy" id="221103"/>
    <lineage>
        <taxon>Eukaryota</taxon>
        <taxon>Fungi</taxon>
        <taxon>Dikarya</taxon>
        <taxon>Basidiomycota</taxon>
        <taxon>Agaricomycotina</taxon>
        <taxon>Agaricomycetes</taxon>
        <taxon>Agaricomycetidae</taxon>
        <taxon>Agaricales</taxon>
        <taxon>Marasmiineae</taxon>
        <taxon>Marasmiaceae</taxon>
        <taxon>Moniliophthora</taxon>
    </lineage>
</organism>
<evidence type="ECO:0000313" key="2">
    <source>
        <dbReference type="EMBL" id="KTB28236.1"/>
    </source>
</evidence>
<dbReference type="EMBL" id="LATX01002492">
    <property type="protein sequence ID" value="KTB28236.1"/>
    <property type="molecule type" value="Genomic_DNA"/>
</dbReference>
<protein>
    <recommendedName>
        <fullName evidence="4">Secreted protein</fullName>
    </recommendedName>
</protein>
<gene>
    <name evidence="2" type="ORF">WG66_19188</name>
</gene>
<evidence type="ECO:0000313" key="3">
    <source>
        <dbReference type="Proteomes" id="UP000054988"/>
    </source>
</evidence>
<comment type="caution">
    <text evidence="2">The sequence shown here is derived from an EMBL/GenBank/DDBJ whole genome shotgun (WGS) entry which is preliminary data.</text>
</comment>
<dbReference type="Proteomes" id="UP000054988">
    <property type="component" value="Unassembled WGS sequence"/>
</dbReference>
<keyword evidence="1" id="KW-0732">Signal</keyword>
<feature type="chain" id="PRO_5006901214" description="Secreted protein" evidence="1">
    <location>
        <begin position="22"/>
        <end position="139"/>
    </location>
</feature>